<evidence type="ECO:0000313" key="5">
    <source>
        <dbReference type="EMBL" id="UOO88429.1"/>
    </source>
</evidence>
<keyword evidence="6" id="KW-1185">Reference proteome</keyword>
<name>A0ABY4DZK6_9NEIS</name>
<accession>A0ABY4DZK6</accession>
<evidence type="ECO:0000256" key="3">
    <source>
        <dbReference type="ARBA" id="ARBA00022840"/>
    </source>
</evidence>
<proteinExistence type="inferred from homology"/>
<dbReference type="RefSeq" id="WP_234333111.1">
    <property type="nucleotide sequence ID" value="NZ_CABKVG010000010.1"/>
</dbReference>
<dbReference type="CDD" id="cd19481">
    <property type="entry name" value="RecA-like_protease"/>
    <property type="match status" value="1"/>
</dbReference>
<evidence type="ECO:0000259" key="4">
    <source>
        <dbReference type="SMART" id="SM00382"/>
    </source>
</evidence>
<protein>
    <submittedName>
        <fullName evidence="5">ATP-binding protein</fullName>
    </submittedName>
</protein>
<comment type="similarity">
    <text evidence="1">Belongs to the AAA ATPase family.</text>
</comment>
<evidence type="ECO:0000256" key="2">
    <source>
        <dbReference type="ARBA" id="ARBA00022741"/>
    </source>
</evidence>
<dbReference type="EMBL" id="CP091511">
    <property type="protein sequence ID" value="UOO88429.1"/>
    <property type="molecule type" value="Genomic_DNA"/>
</dbReference>
<evidence type="ECO:0000256" key="1">
    <source>
        <dbReference type="ARBA" id="ARBA00006914"/>
    </source>
</evidence>
<feature type="domain" description="AAA+ ATPase" evidence="4">
    <location>
        <begin position="490"/>
        <end position="619"/>
    </location>
</feature>
<keyword evidence="2" id="KW-0547">Nucleotide-binding</keyword>
<gene>
    <name evidence="5" type="ORF">LVJ82_13265</name>
</gene>
<dbReference type="PANTHER" id="PTHR23073">
    <property type="entry name" value="26S PROTEASOME REGULATORY SUBUNIT"/>
    <property type="match status" value="1"/>
</dbReference>
<dbReference type="GO" id="GO:0005524">
    <property type="term" value="F:ATP binding"/>
    <property type="evidence" value="ECO:0007669"/>
    <property type="project" value="UniProtKB-KW"/>
</dbReference>
<sequence length="697" mass="78735">MSANDTPSILQQNQIDPKTADLLRAWVWQMMLPLGGQSDFIGEHGFDDESVATLLQANLWFSDADAYEPVAARAHMKKHFVKWQKTIKWDEVYQNGVPEVLQQNILAWQQLLGLNAVEAKILTFVIMMYQTNVLSQAAQFMGELNSRQVVLCLAVVLQLTEADVRHALGHEQALFHTGLLKIDHSSEYPLRSKIDLMSSQFAEWMCQEVISPVELLKRHVHTAPTTELNLQDFSHLGTLVPALQHYLPKVVAKQHKGCNILVYGVAGTGKTEFTRALSQDLGLECIEVAWADDEGNPASREARMSALRAAQHIFAKQNMLLLFDEVEDVFNDGQKDYQLNKGWLNRMLEQNAVPTVWITNRVDVMDRAFLRRFDMVIEMKAPPRAKRRDMIARLTHGFLTEAEIEQLAEHEDLVPAMLERAHKVTEEVGDALSERDQAVLYKQLLHNTLKAQGISSHLNRKADIGAVYDIQWINSRQNLQQLADGFAQSQVGSLCLYGPPGTGKSAYVKWLAKQMDKPLLYKKGSDLLSKYVGESEQLIAAAFEEAARDNAVLIFDEVDSFLMDRRQASQSWEVTQVNEMLTQMEAFQGVFVATTNLMKHLDQAALRRFDFKIEFGFLRLEQRWSLFQAYCAHFQLECPAALEYSVGKLHMLTPGDFAVVAKCARITPITSAQHLLELLQAECALKENGSKGSFGFV</sequence>
<dbReference type="Gene3D" id="3.40.50.300">
    <property type="entry name" value="P-loop containing nucleotide triphosphate hydrolases"/>
    <property type="match status" value="2"/>
</dbReference>
<dbReference type="InterPro" id="IPR050221">
    <property type="entry name" value="26S_Proteasome_ATPase"/>
</dbReference>
<dbReference type="InterPro" id="IPR003959">
    <property type="entry name" value="ATPase_AAA_core"/>
</dbReference>
<keyword evidence="3 5" id="KW-0067">ATP-binding</keyword>
<dbReference type="Pfam" id="PF00004">
    <property type="entry name" value="AAA"/>
    <property type="match status" value="2"/>
</dbReference>
<dbReference type="InterPro" id="IPR027417">
    <property type="entry name" value="P-loop_NTPase"/>
</dbReference>
<evidence type="ECO:0000313" key="6">
    <source>
        <dbReference type="Proteomes" id="UP000832011"/>
    </source>
</evidence>
<dbReference type="Proteomes" id="UP000832011">
    <property type="component" value="Chromosome"/>
</dbReference>
<dbReference type="InterPro" id="IPR003593">
    <property type="entry name" value="AAA+_ATPase"/>
</dbReference>
<dbReference type="SUPFAM" id="SSF52540">
    <property type="entry name" value="P-loop containing nucleoside triphosphate hydrolases"/>
    <property type="match status" value="2"/>
</dbReference>
<reference evidence="5 6" key="1">
    <citation type="journal article" date="2022" name="Res Sq">
        <title>Evolution of multicellular longitudinally dividing oral cavity symbionts (Neisseriaceae).</title>
        <authorList>
            <person name="Nyongesa S."/>
            <person name="Weber P."/>
            <person name="Bernet E."/>
            <person name="Pullido F."/>
            <person name="Nieckarz M."/>
            <person name="Delaby M."/>
            <person name="Nieves C."/>
            <person name="Viehboeck T."/>
            <person name="Krause N."/>
            <person name="Rivera-Millot A."/>
            <person name="Nakamura A."/>
            <person name="Vischer N."/>
            <person name="VanNieuwenhze M."/>
            <person name="Brun Y."/>
            <person name="Cava F."/>
            <person name="Bulgheresi S."/>
            <person name="Veyrier F."/>
        </authorList>
    </citation>
    <scope>NUCLEOTIDE SEQUENCE [LARGE SCALE GENOMIC DNA]</scope>
    <source>
        <strain evidence="5 6">SN4</strain>
    </source>
</reference>
<organism evidence="5 6">
    <name type="scientific">Vitreoscilla massiliensis</name>
    <dbReference type="NCBI Taxonomy" id="1689272"/>
    <lineage>
        <taxon>Bacteria</taxon>
        <taxon>Pseudomonadati</taxon>
        <taxon>Pseudomonadota</taxon>
        <taxon>Betaproteobacteria</taxon>
        <taxon>Neisseriales</taxon>
        <taxon>Neisseriaceae</taxon>
        <taxon>Vitreoscilla</taxon>
    </lineage>
</organism>
<dbReference type="SMART" id="SM00382">
    <property type="entry name" value="AAA"/>
    <property type="match status" value="2"/>
</dbReference>
<feature type="domain" description="AAA+ ATPase" evidence="4">
    <location>
        <begin position="256"/>
        <end position="383"/>
    </location>
</feature>